<dbReference type="RefSeq" id="WP_012390720.1">
    <property type="nucleotide sequence ID" value="NC_010610.1"/>
</dbReference>
<keyword evidence="1" id="KW-0472">Membrane</keyword>
<dbReference type="EMBL" id="AP008937">
    <property type="protein sequence ID" value="BAG26429.1"/>
    <property type="molecule type" value="Genomic_DNA"/>
</dbReference>
<feature type="transmembrane region" description="Helical" evidence="1">
    <location>
        <begin position="279"/>
        <end position="297"/>
    </location>
</feature>
<keyword evidence="1" id="KW-0812">Transmembrane</keyword>
<evidence type="ECO:0000256" key="1">
    <source>
        <dbReference type="SAM" id="Phobius"/>
    </source>
</evidence>
<feature type="transmembrane region" description="Helical" evidence="1">
    <location>
        <begin position="303"/>
        <end position="319"/>
    </location>
</feature>
<protein>
    <recommendedName>
        <fullName evidence="4">EpsG family protein</fullName>
    </recommendedName>
</protein>
<keyword evidence="3" id="KW-1185">Reference proteome</keyword>
<keyword evidence="1" id="KW-1133">Transmembrane helix</keyword>
<organism evidence="2 3">
    <name type="scientific">Limosilactobacillus fermentum (strain NBRC 3956 / LMG 18251)</name>
    <name type="common">Lactobacillus fermentum</name>
    <dbReference type="NCBI Taxonomy" id="334390"/>
    <lineage>
        <taxon>Bacteria</taxon>
        <taxon>Bacillati</taxon>
        <taxon>Bacillota</taxon>
        <taxon>Bacilli</taxon>
        <taxon>Lactobacillales</taxon>
        <taxon>Lactobacillaceae</taxon>
        <taxon>Limosilactobacillus</taxon>
    </lineage>
</organism>
<feature type="transmembrane region" description="Helical" evidence="1">
    <location>
        <begin position="331"/>
        <end position="349"/>
    </location>
</feature>
<feature type="transmembrane region" description="Helical" evidence="1">
    <location>
        <begin position="84"/>
        <end position="104"/>
    </location>
</feature>
<name>A0ABF7R0K1_LIMF3</name>
<evidence type="ECO:0000313" key="3">
    <source>
        <dbReference type="Proteomes" id="UP000001697"/>
    </source>
</evidence>
<proteinExistence type="predicted"/>
<evidence type="ECO:0008006" key="4">
    <source>
        <dbReference type="Google" id="ProtNLM"/>
    </source>
</evidence>
<dbReference type="Proteomes" id="UP000001697">
    <property type="component" value="Chromosome"/>
</dbReference>
<feature type="transmembrane region" description="Helical" evidence="1">
    <location>
        <begin position="125"/>
        <end position="142"/>
    </location>
</feature>
<accession>A0ABF7R0K1</accession>
<dbReference type="AlphaFoldDB" id="A0ABF7R0K1"/>
<dbReference type="KEGG" id="lfe:LAF_0093"/>
<feature type="transmembrane region" description="Helical" evidence="1">
    <location>
        <begin position="192"/>
        <end position="219"/>
    </location>
</feature>
<reference evidence="2 3" key="1">
    <citation type="journal article" date="2008" name="DNA Res.">
        <title>Comparative genome analysis of Lactobacillus reuteri and Lactobacillus fermentum reveal a genomic island for reuterin and cobalamin production.</title>
        <authorList>
            <person name="Morita H."/>
            <person name="Toh H."/>
            <person name="Fukuda S."/>
            <person name="Horikawa H."/>
            <person name="Oshima K."/>
            <person name="Suzuki T."/>
            <person name="Murakami M."/>
            <person name="Hisamatsu S."/>
            <person name="Kato Y."/>
            <person name="Takizawa T."/>
            <person name="Fukuoka H."/>
            <person name="Yoshimura T."/>
            <person name="Itoh K."/>
            <person name="O'Sullivan D.J."/>
            <person name="McKay L.L."/>
            <person name="Ohno H."/>
            <person name="Kikuchi J."/>
            <person name="Masaoka T."/>
            <person name="Hattori M."/>
        </authorList>
    </citation>
    <scope>NUCLEOTIDE SEQUENCE [LARGE SCALE GENOMIC DNA]</scope>
    <source>
        <strain evidence="3">NBRC 3956 / LMG 18251</strain>
    </source>
</reference>
<sequence>MLYCATILICLVVGTIFRDTRIVGFLGMGVLAYLSGAANPLTTLDYPVYLQHYQLLGWETSPFERGYTWMSKLFFDMGFNYAEFRLISMIITFLVLFVGVCIFTKKVALFTGLYGVTVFFNDATQVRNLMMIALVILGAGLMSKKNKFLRIVAMGIVLLSTQFHDLGFVFLIFLIPLSFIGMDRLVRYFKPFYVTSFVIGFVFAVLNTSSVLQLLAGLLEKFSSRQDSATNLLTRYGRGNSFSTIALTWLSVILLIVTMRILMRNARQLGIYESEQFKLVFIGSCVAIVSVFLIILAPDYSRISRNAFLFLLIMLCMVLERKRIIISNRNLVKILTILSLLIVTTYANTRVWGSTYYDSIPYLAKIK</sequence>
<evidence type="ECO:0000313" key="2">
    <source>
        <dbReference type="EMBL" id="BAG26429.1"/>
    </source>
</evidence>
<feature type="transmembrane region" description="Helical" evidence="1">
    <location>
        <begin position="148"/>
        <end position="180"/>
    </location>
</feature>
<gene>
    <name evidence="2" type="ordered locus">LAF_0093</name>
</gene>
<feature type="transmembrane region" description="Helical" evidence="1">
    <location>
        <begin position="239"/>
        <end position="258"/>
    </location>
</feature>